<feature type="domain" description="Rhodanese" evidence="2">
    <location>
        <begin position="111"/>
        <end position="226"/>
    </location>
</feature>
<dbReference type="Gene3D" id="3.40.250.10">
    <property type="entry name" value="Rhodanese-like domain"/>
    <property type="match status" value="2"/>
</dbReference>
<evidence type="ECO:0000256" key="1">
    <source>
        <dbReference type="ARBA" id="ARBA00022737"/>
    </source>
</evidence>
<dbReference type="PANTHER" id="PTHR43855:SF1">
    <property type="entry name" value="THIOSULFATE SULFURTRANSFERASE"/>
    <property type="match status" value="1"/>
</dbReference>
<protein>
    <recommendedName>
        <fullName evidence="2">Rhodanese domain-containing protein</fullName>
    </recommendedName>
</protein>
<dbReference type="EMBL" id="CADCWE010000236">
    <property type="protein sequence ID" value="CAA9559755.1"/>
    <property type="molecule type" value="Genomic_DNA"/>
</dbReference>
<gene>
    <name evidence="3" type="ORF">AVDCRST_MAG73-3543</name>
</gene>
<name>A0A6J4UXS5_9BACT</name>
<proteinExistence type="predicted"/>
<dbReference type="PROSITE" id="PS50206">
    <property type="entry name" value="RHODANESE_3"/>
    <property type="match status" value="2"/>
</dbReference>
<dbReference type="InterPro" id="IPR036873">
    <property type="entry name" value="Rhodanese-like_dom_sf"/>
</dbReference>
<evidence type="ECO:0000313" key="3">
    <source>
        <dbReference type="EMBL" id="CAA9559755.1"/>
    </source>
</evidence>
<dbReference type="SUPFAM" id="SSF52821">
    <property type="entry name" value="Rhodanese/Cell cycle control phosphatase"/>
    <property type="match status" value="2"/>
</dbReference>
<accession>A0A6J4UXS5</accession>
<keyword evidence="1" id="KW-0677">Repeat</keyword>
<dbReference type="PANTHER" id="PTHR43855">
    <property type="entry name" value="THIOSULFATE SULFURTRANSFERASE"/>
    <property type="match status" value="1"/>
</dbReference>
<reference evidence="3" key="1">
    <citation type="submission" date="2020-02" db="EMBL/GenBank/DDBJ databases">
        <authorList>
            <person name="Meier V. D."/>
        </authorList>
    </citation>
    <scope>NUCLEOTIDE SEQUENCE</scope>
    <source>
        <strain evidence="3">AVDCRST_MAG73</strain>
    </source>
</reference>
<dbReference type="InterPro" id="IPR051126">
    <property type="entry name" value="Thiosulfate_sulfurtransferase"/>
</dbReference>
<dbReference type="AlphaFoldDB" id="A0A6J4UXS5"/>
<dbReference type="InterPro" id="IPR001763">
    <property type="entry name" value="Rhodanese-like_dom"/>
</dbReference>
<dbReference type="Pfam" id="PF00581">
    <property type="entry name" value="Rhodanese"/>
    <property type="match status" value="2"/>
</dbReference>
<sequence>MPPGWLKDPDDEVHVTGPKPFAALMTAQGVSNGTTVVTYDDGNGTAATRLWWILSYCGHADVRVLNGGWRLWLDQRRLVTFRDTFPPQGGFLPRPREAMRVRLAELRERHTDPGVRVVNVIWPEMLAGTDNPFGNKRVGHISGSVNLPIERYFVDEEVPVLKPAPALRATLAESGVTPDRETIGYCQARVRSTTAIFAAALLGWDNARGYAASLAEWANRDDSPLATATG</sequence>
<organism evidence="3">
    <name type="scientific">uncultured Thermomicrobiales bacterium</name>
    <dbReference type="NCBI Taxonomy" id="1645740"/>
    <lineage>
        <taxon>Bacteria</taxon>
        <taxon>Pseudomonadati</taxon>
        <taxon>Thermomicrobiota</taxon>
        <taxon>Thermomicrobia</taxon>
        <taxon>Thermomicrobiales</taxon>
        <taxon>environmental samples</taxon>
    </lineage>
</organism>
<evidence type="ECO:0000259" key="2">
    <source>
        <dbReference type="PROSITE" id="PS50206"/>
    </source>
</evidence>
<feature type="domain" description="Rhodanese" evidence="2">
    <location>
        <begin position="18"/>
        <end position="81"/>
    </location>
</feature>
<dbReference type="SMART" id="SM00450">
    <property type="entry name" value="RHOD"/>
    <property type="match status" value="2"/>
</dbReference>